<keyword evidence="3 6" id="KW-0812">Transmembrane</keyword>
<name>A0ABP0XWF5_9ROSI</name>
<feature type="transmembrane region" description="Helical" evidence="6">
    <location>
        <begin position="455"/>
        <end position="481"/>
    </location>
</feature>
<protein>
    <submittedName>
        <fullName evidence="7">Uncharacterized protein</fullName>
    </submittedName>
</protein>
<keyword evidence="8" id="KW-1185">Reference proteome</keyword>
<evidence type="ECO:0000313" key="7">
    <source>
        <dbReference type="EMBL" id="CAK9312042.1"/>
    </source>
</evidence>
<feature type="transmembrane region" description="Helical" evidence="6">
    <location>
        <begin position="213"/>
        <end position="233"/>
    </location>
</feature>
<evidence type="ECO:0000256" key="5">
    <source>
        <dbReference type="ARBA" id="ARBA00023136"/>
    </source>
</evidence>
<comment type="subcellular location">
    <subcellularLocation>
        <location evidence="1">Membrane</location>
        <topology evidence="1">Multi-pass membrane protein</topology>
    </subcellularLocation>
</comment>
<feature type="transmembrane region" description="Helical" evidence="6">
    <location>
        <begin position="502"/>
        <end position="523"/>
    </location>
</feature>
<dbReference type="CDD" id="cd17416">
    <property type="entry name" value="MFS_NPF1_2"/>
    <property type="match status" value="1"/>
</dbReference>
<feature type="transmembrane region" description="Helical" evidence="6">
    <location>
        <begin position="139"/>
        <end position="159"/>
    </location>
</feature>
<evidence type="ECO:0000313" key="8">
    <source>
        <dbReference type="Proteomes" id="UP001642487"/>
    </source>
</evidence>
<feature type="transmembrane region" description="Helical" evidence="6">
    <location>
        <begin position="333"/>
        <end position="352"/>
    </location>
</feature>
<keyword evidence="4 6" id="KW-1133">Transmembrane helix</keyword>
<evidence type="ECO:0000256" key="6">
    <source>
        <dbReference type="SAM" id="Phobius"/>
    </source>
</evidence>
<organism evidence="7 8">
    <name type="scientific">Citrullus colocynthis</name>
    <name type="common">colocynth</name>
    <dbReference type="NCBI Taxonomy" id="252529"/>
    <lineage>
        <taxon>Eukaryota</taxon>
        <taxon>Viridiplantae</taxon>
        <taxon>Streptophyta</taxon>
        <taxon>Embryophyta</taxon>
        <taxon>Tracheophyta</taxon>
        <taxon>Spermatophyta</taxon>
        <taxon>Magnoliopsida</taxon>
        <taxon>eudicotyledons</taxon>
        <taxon>Gunneridae</taxon>
        <taxon>Pentapetalae</taxon>
        <taxon>rosids</taxon>
        <taxon>fabids</taxon>
        <taxon>Cucurbitales</taxon>
        <taxon>Cucurbitaceae</taxon>
        <taxon>Benincaseae</taxon>
        <taxon>Citrullus</taxon>
    </lineage>
</organism>
<comment type="similarity">
    <text evidence="2">Belongs to the major facilitator superfamily. Proton-dependent oligopeptide transporter (POT/PTR) (TC 2.A.17) family.</text>
</comment>
<keyword evidence="5 6" id="KW-0472">Membrane</keyword>
<dbReference type="SUPFAM" id="SSF103473">
    <property type="entry name" value="MFS general substrate transporter"/>
    <property type="match status" value="1"/>
</dbReference>
<dbReference type="EMBL" id="OZ021744">
    <property type="protein sequence ID" value="CAK9312042.1"/>
    <property type="molecule type" value="Genomic_DNA"/>
</dbReference>
<feature type="transmembrane region" description="Helical" evidence="6">
    <location>
        <begin position="552"/>
        <end position="569"/>
    </location>
</feature>
<feature type="transmembrane region" description="Helical" evidence="6">
    <location>
        <begin position="188"/>
        <end position="207"/>
    </location>
</feature>
<feature type="transmembrane region" description="Helical" evidence="6">
    <location>
        <begin position="372"/>
        <end position="393"/>
    </location>
</feature>
<evidence type="ECO:0000256" key="3">
    <source>
        <dbReference type="ARBA" id="ARBA00022692"/>
    </source>
</evidence>
<evidence type="ECO:0000256" key="2">
    <source>
        <dbReference type="ARBA" id="ARBA00005982"/>
    </source>
</evidence>
<proteinExistence type="inferred from homology"/>
<dbReference type="Gene3D" id="1.20.1250.20">
    <property type="entry name" value="MFS general substrate transporter like domains"/>
    <property type="match status" value="1"/>
</dbReference>
<gene>
    <name evidence="7" type="ORF">CITCOLO1_LOCUS3718</name>
</gene>
<reference evidence="7 8" key="1">
    <citation type="submission" date="2024-03" db="EMBL/GenBank/DDBJ databases">
        <authorList>
            <person name="Gkanogiannis A."/>
            <person name="Becerra Lopez-Lavalle L."/>
        </authorList>
    </citation>
    <scope>NUCLEOTIDE SEQUENCE [LARGE SCALE GENOMIC DNA]</scope>
</reference>
<dbReference type="InterPro" id="IPR036259">
    <property type="entry name" value="MFS_trans_sf"/>
</dbReference>
<accession>A0ABP0XWF5</accession>
<dbReference type="Proteomes" id="UP001642487">
    <property type="component" value="Chromosome 10"/>
</dbReference>
<sequence>MEKGENSGTVSDDENQQPKIEYRGIRAMPFIIGNEIFEKLGTVGTASNLLVYFTVVFQMKAMTATNVVNIFHGTCNFATFVGAFLSDTYFGRYYTLAFASLASFLGMTTMTLTAAIQMLQPPPCSRSTVNVADCNGTTPWQMAFLIGGLGFLVIGAGGIRPCNLAFGADQFNPNTESGKRAVNSFFNWYYFTYTFAAMISLTAIVYIQSDISWAWGFSITAFCMFFSCIFFFIGTRIYVRVKPFDNPLTNVGKVVVVSFKKRKLKLSEQQPIASLFNYVPTNSINSKLCHSKQFRFLDKAAIITQEDQINHDGSAAHPWRLCSIQQVEELKCILRIILIWSTSIIYYFPIVHQTYGEFQALQSDRRLGSSGFKIPAASFYIFSMLGVTVWVPIYDRILIPALWKLTGKESGITVLQKMSVGLVLNIAALFLSAFVESMRRDLALEKPIGTEFGRGAISSLSSLWLMPQFILLGISEAFTTIAHKEFYYKQVPENMRSIGGSFLFVGYAISSYLGSFLITVVQVKTKEGSANGDWLAEDLNKGRLDNFYCLDAGLQILNLVYFLVCAKWYRYKEFGSKDLNVSKP</sequence>
<feature type="transmembrane region" description="Helical" evidence="6">
    <location>
        <begin position="414"/>
        <end position="435"/>
    </location>
</feature>
<evidence type="ECO:0000256" key="1">
    <source>
        <dbReference type="ARBA" id="ARBA00004141"/>
    </source>
</evidence>
<dbReference type="InterPro" id="IPR000109">
    <property type="entry name" value="POT_fam"/>
</dbReference>
<evidence type="ECO:0000256" key="4">
    <source>
        <dbReference type="ARBA" id="ARBA00022989"/>
    </source>
</evidence>
<feature type="transmembrane region" description="Helical" evidence="6">
    <location>
        <begin position="93"/>
        <end position="119"/>
    </location>
</feature>
<dbReference type="PANTHER" id="PTHR11654">
    <property type="entry name" value="OLIGOPEPTIDE TRANSPORTER-RELATED"/>
    <property type="match status" value="1"/>
</dbReference>
<dbReference type="Pfam" id="PF00854">
    <property type="entry name" value="PTR2"/>
    <property type="match status" value="1"/>
</dbReference>